<dbReference type="Pfam" id="PF22725">
    <property type="entry name" value="GFO_IDH_MocA_C3"/>
    <property type="match status" value="1"/>
</dbReference>
<dbReference type="Gene3D" id="3.40.50.720">
    <property type="entry name" value="NAD(P)-binding Rossmann-like Domain"/>
    <property type="match status" value="1"/>
</dbReference>
<protein>
    <recommendedName>
        <fullName evidence="4">Gfo/Idh/MocA-like oxidoreductase N-terminal domain-containing protein</fullName>
    </recommendedName>
</protein>
<sequence length="346" mass="37741">MINLAVIGLGVWGQRHVRSAQSSGRFNVKMAVDPETERTPPIAKKLGLNFAESIEEALSDPSIEAVSLATPHTLHTMQIEKAAEAGKHIYAEKPFALNLQDAKRAVVAAESAGIQLALGHDQRHYPVIAELKNMIGNGTFGNILHLETNLSHDSIHQLYKDYYDNADVPTERGWRLREEEAPTGPISQFGLHRVDTFIHLLGEIDWVFAAGSCQAINPSFLDTISVTVGFKCGATGYLGNSLATPLNSRLQIFGSEKWAEATGPETFEAYRECSLINLTVSSKETHAKHSFDIVDSVAQNFSSFADAIEGKSGFIISTDQMIHNIAVVDAIRRSLDTGERVTVSAV</sequence>
<dbReference type="InterPro" id="IPR000683">
    <property type="entry name" value="Gfo/Idh/MocA-like_OxRdtase_N"/>
</dbReference>
<dbReference type="InterPro" id="IPR036291">
    <property type="entry name" value="NAD(P)-bd_dom_sf"/>
</dbReference>
<feature type="domain" description="Gfo/Idh/MocA-like oxidoreductase N-terminal" evidence="1">
    <location>
        <begin position="2"/>
        <end position="120"/>
    </location>
</feature>
<dbReference type="InterPro" id="IPR051450">
    <property type="entry name" value="Gfo/Idh/MocA_Oxidoreductases"/>
</dbReference>
<evidence type="ECO:0008006" key="4">
    <source>
        <dbReference type="Google" id="ProtNLM"/>
    </source>
</evidence>
<feature type="domain" description="GFO/IDH/MocA-like oxidoreductase" evidence="2">
    <location>
        <begin position="129"/>
        <end position="259"/>
    </location>
</feature>
<evidence type="ECO:0000259" key="2">
    <source>
        <dbReference type="Pfam" id="PF22725"/>
    </source>
</evidence>
<organism evidence="3">
    <name type="scientific">marine metagenome</name>
    <dbReference type="NCBI Taxonomy" id="408172"/>
    <lineage>
        <taxon>unclassified sequences</taxon>
        <taxon>metagenomes</taxon>
        <taxon>ecological metagenomes</taxon>
    </lineage>
</organism>
<dbReference type="GO" id="GO:0000166">
    <property type="term" value="F:nucleotide binding"/>
    <property type="evidence" value="ECO:0007669"/>
    <property type="project" value="InterPro"/>
</dbReference>
<gene>
    <name evidence="3" type="ORF">METZ01_LOCUS173875</name>
</gene>
<proteinExistence type="predicted"/>
<reference evidence="3" key="1">
    <citation type="submission" date="2018-05" db="EMBL/GenBank/DDBJ databases">
        <authorList>
            <person name="Lanie J.A."/>
            <person name="Ng W.-L."/>
            <person name="Kazmierczak K.M."/>
            <person name="Andrzejewski T.M."/>
            <person name="Davidsen T.M."/>
            <person name="Wayne K.J."/>
            <person name="Tettelin H."/>
            <person name="Glass J.I."/>
            <person name="Rusch D."/>
            <person name="Podicherti R."/>
            <person name="Tsui H.-C.T."/>
            <person name="Winkler M.E."/>
        </authorList>
    </citation>
    <scope>NUCLEOTIDE SEQUENCE</scope>
</reference>
<dbReference type="PANTHER" id="PTHR43377:SF1">
    <property type="entry name" value="BILIVERDIN REDUCTASE A"/>
    <property type="match status" value="1"/>
</dbReference>
<dbReference type="Pfam" id="PF01408">
    <property type="entry name" value="GFO_IDH_MocA"/>
    <property type="match status" value="1"/>
</dbReference>
<evidence type="ECO:0000313" key="3">
    <source>
        <dbReference type="EMBL" id="SVB21021.1"/>
    </source>
</evidence>
<dbReference type="AlphaFoldDB" id="A0A382C5P8"/>
<dbReference type="InterPro" id="IPR055170">
    <property type="entry name" value="GFO_IDH_MocA-like_dom"/>
</dbReference>
<dbReference type="EMBL" id="UINC01032790">
    <property type="protein sequence ID" value="SVB21021.1"/>
    <property type="molecule type" value="Genomic_DNA"/>
</dbReference>
<evidence type="ECO:0000259" key="1">
    <source>
        <dbReference type="Pfam" id="PF01408"/>
    </source>
</evidence>
<dbReference type="Gene3D" id="3.30.360.10">
    <property type="entry name" value="Dihydrodipicolinate Reductase, domain 2"/>
    <property type="match status" value="1"/>
</dbReference>
<name>A0A382C5P8_9ZZZZ</name>
<dbReference type="SUPFAM" id="SSF55347">
    <property type="entry name" value="Glyceraldehyde-3-phosphate dehydrogenase-like, C-terminal domain"/>
    <property type="match status" value="1"/>
</dbReference>
<accession>A0A382C5P8</accession>
<dbReference type="SUPFAM" id="SSF51735">
    <property type="entry name" value="NAD(P)-binding Rossmann-fold domains"/>
    <property type="match status" value="1"/>
</dbReference>
<dbReference type="PANTHER" id="PTHR43377">
    <property type="entry name" value="BILIVERDIN REDUCTASE A"/>
    <property type="match status" value="1"/>
</dbReference>